<organism evidence="1 2">
    <name type="scientific">Chrysochromulina tobinii</name>
    <dbReference type="NCBI Taxonomy" id="1460289"/>
    <lineage>
        <taxon>Eukaryota</taxon>
        <taxon>Haptista</taxon>
        <taxon>Haptophyta</taxon>
        <taxon>Prymnesiophyceae</taxon>
        <taxon>Prymnesiales</taxon>
        <taxon>Chrysochromulinaceae</taxon>
        <taxon>Chrysochromulina</taxon>
    </lineage>
</organism>
<dbReference type="EMBL" id="JWZX01002709">
    <property type="protein sequence ID" value="KOO27497.1"/>
    <property type="molecule type" value="Genomic_DNA"/>
</dbReference>
<evidence type="ECO:0000313" key="2">
    <source>
        <dbReference type="Proteomes" id="UP000037460"/>
    </source>
</evidence>
<proteinExistence type="predicted"/>
<accession>A0A0M0JMH1</accession>
<dbReference type="AlphaFoldDB" id="A0A0M0JMH1"/>
<reference evidence="2" key="1">
    <citation type="journal article" date="2015" name="PLoS Genet.">
        <title>Genome Sequence and Transcriptome Analyses of Chrysochromulina tobin: Metabolic Tools for Enhanced Algal Fitness in the Prominent Order Prymnesiales (Haptophyceae).</title>
        <authorList>
            <person name="Hovde B.T."/>
            <person name="Deodato C.R."/>
            <person name="Hunsperger H.M."/>
            <person name="Ryken S.A."/>
            <person name="Yost W."/>
            <person name="Jha R.K."/>
            <person name="Patterson J."/>
            <person name="Monnat R.J. Jr."/>
            <person name="Barlow S.B."/>
            <person name="Starkenburg S.R."/>
            <person name="Cattolico R.A."/>
        </authorList>
    </citation>
    <scope>NUCLEOTIDE SEQUENCE</scope>
    <source>
        <strain evidence="2">CCMP291</strain>
    </source>
</reference>
<name>A0A0M0JMH1_9EUKA</name>
<protein>
    <submittedName>
        <fullName evidence="1">Uncharacterized protein</fullName>
    </submittedName>
</protein>
<dbReference type="Gene3D" id="3.40.1350.10">
    <property type="match status" value="1"/>
</dbReference>
<keyword evidence="2" id="KW-1185">Reference proteome</keyword>
<dbReference type="InterPro" id="IPR011856">
    <property type="entry name" value="tRNA_endonuc-like_dom_sf"/>
</dbReference>
<feature type="non-terminal residue" evidence="1">
    <location>
        <position position="1"/>
    </location>
</feature>
<gene>
    <name evidence="1" type="ORF">Ctob_000794</name>
</gene>
<dbReference type="GO" id="GO:0003676">
    <property type="term" value="F:nucleic acid binding"/>
    <property type="evidence" value="ECO:0007669"/>
    <property type="project" value="InterPro"/>
</dbReference>
<evidence type="ECO:0000313" key="1">
    <source>
        <dbReference type="EMBL" id="KOO27497.1"/>
    </source>
</evidence>
<dbReference type="Proteomes" id="UP000037460">
    <property type="component" value="Unassembled WGS sequence"/>
</dbReference>
<comment type="caution">
    <text evidence="1">The sequence shown here is derived from an EMBL/GenBank/DDBJ whole genome shotgun (WGS) entry which is preliminary data.</text>
</comment>
<sequence length="525" mass="59773">INECRIERHAGQVLFHVLLHAHEIERVRVLIAECRTAMLDDQRQRFVEHALGRQQGSQIVDGGERLRVPIAERRTPRLERLAQQRLRLIKLALVLQQSPQIANGGKRVRVPIAERRTHRLKRLAHQRLRLVKLALVLQQRPKIVDGAKRVRVPIAERRTPHLERLALQRLRLIKLALGLQQRPQIANGGKRVRVPIAERRTPRLERLAVQHARLVELALVLQQHPQIIHRVEGARMPIAERRTPRLERLAEQPARLVELALVVQQQPQLVLQHRRRPLLARHARQRRAALGREPLAQRRAHRRCHRADAALELRHLGQDVVAVLDHGDLRVGRVDARHDARNLVKAPRQQLLEAVHVRGREHHVQRRAFGERLDELEHAPRARHRARPAAQPTGGRCAALGQQKGLVGRGPLGRERRAVQEELADGRHRIGKHVVRILLARRVLLAAPGVAAGIKLAREQRLRGRKDVDPHVARHAVGGLELGQPALDGVEHVAQLRALPRVREEACRARRARGRSAGWRAASLG</sequence>